<evidence type="ECO:0008006" key="3">
    <source>
        <dbReference type="Google" id="ProtNLM"/>
    </source>
</evidence>
<organism evidence="1 2">
    <name type="scientific">Potamilus streckersoni</name>
    <dbReference type="NCBI Taxonomy" id="2493646"/>
    <lineage>
        <taxon>Eukaryota</taxon>
        <taxon>Metazoa</taxon>
        <taxon>Spiralia</taxon>
        <taxon>Lophotrochozoa</taxon>
        <taxon>Mollusca</taxon>
        <taxon>Bivalvia</taxon>
        <taxon>Autobranchia</taxon>
        <taxon>Heteroconchia</taxon>
        <taxon>Palaeoheterodonta</taxon>
        <taxon>Unionida</taxon>
        <taxon>Unionoidea</taxon>
        <taxon>Unionidae</taxon>
        <taxon>Ambleminae</taxon>
        <taxon>Lampsilini</taxon>
        <taxon>Potamilus</taxon>
    </lineage>
</organism>
<evidence type="ECO:0000313" key="1">
    <source>
        <dbReference type="EMBL" id="KAK3585756.1"/>
    </source>
</evidence>
<dbReference type="AlphaFoldDB" id="A0AAE0S5J3"/>
<keyword evidence="2" id="KW-1185">Reference proteome</keyword>
<accession>A0AAE0S5J3</accession>
<dbReference type="EMBL" id="JAEAOA010000663">
    <property type="protein sequence ID" value="KAK3585756.1"/>
    <property type="molecule type" value="Genomic_DNA"/>
</dbReference>
<reference evidence="1" key="1">
    <citation type="journal article" date="2021" name="Genome Biol. Evol.">
        <title>A High-Quality Reference Genome for a Parasitic Bivalve with Doubly Uniparental Inheritance (Bivalvia: Unionida).</title>
        <authorList>
            <person name="Smith C.H."/>
        </authorList>
    </citation>
    <scope>NUCLEOTIDE SEQUENCE</scope>
    <source>
        <strain evidence="1">CHS0354</strain>
    </source>
</reference>
<evidence type="ECO:0000313" key="2">
    <source>
        <dbReference type="Proteomes" id="UP001195483"/>
    </source>
</evidence>
<gene>
    <name evidence="1" type="ORF">CHS0354_010514</name>
</gene>
<dbReference type="Proteomes" id="UP001195483">
    <property type="component" value="Unassembled WGS sequence"/>
</dbReference>
<protein>
    <recommendedName>
        <fullName evidence="3">RNase H type-1 domain-containing protein</fullName>
    </recommendedName>
</protein>
<sequence length="274" mass="31191">MPVTRYIDFKPMPVTRSIAFKPMPVTRSIAFKPMPVTRSIAFKPMPVTRSIAFKLMPISKSTAFKLMPPSKTTYVISGARVTSEKTEEEGKKKTKKRKEINIWTQPKKLEYREEGKTREKKENKRKIIQKSYRKIYRGGQRKKDPLCSNTELSQTQEFSVGTNKSPGPVLQTLQTGEGNTRLNLLEASLMIVQELSDNHKTIDLLWVPYHIHLSGNNAADLVAKQSTTLPQPINRTLSTKEICKVIKTHTPTPHSKTTGQTALKEETYTIHNNR</sequence>
<proteinExistence type="predicted"/>
<reference evidence="1" key="3">
    <citation type="submission" date="2023-05" db="EMBL/GenBank/DDBJ databases">
        <authorList>
            <person name="Smith C.H."/>
        </authorList>
    </citation>
    <scope>NUCLEOTIDE SEQUENCE</scope>
    <source>
        <strain evidence="1">CHS0354</strain>
        <tissue evidence="1">Mantle</tissue>
    </source>
</reference>
<comment type="caution">
    <text evidence="1">The sequence shown here is derived from an EMBL/GenBank/DDBJ whole genome shotgun (WGS) entry which is preliminary data.</text>
</comment>
<reference evidence="1" key="2">
    <citation type="journal article" date="2021" name="Genome Biol. Evol.">
        <title>Developing a high-quality reference genome for a parasitic bivalve with doubly uniparental inheritance (Bivalvia: Unionida).</title>
        <authorList>
            <person name="Smith C.H."/>
        </authorList>
    </citation>
    <scope>NUCLEOTIDE SEQUENCE</scope>
    <source>
        <strain evidence="1">CHS0354</strain>
        <tissue evidence="1">Mantle</tissue>
    </source>
</reference>
<name>A0AAE0S5J3_9BIVA</name>